<name>A0A1X2IJ60_9FUNG</name>
<dbReference type="Proteomes" id="UP000193560">
    <property type="component" value="Unassembled WGS sequence"/>
</dbReference>
<proteinExistence type="predicted"/>
<comment type="caution">
    <text evidence="1">The sequence shown here is derived from an EMBL/GenBank/DDBJ whole genome shotgun (WGS) entry which is preliminary data.</text>
</comment>
<protein>
    <submittedName>
        <fullName evidence="1">Uncharacterized protein</fullName>
    </submittedName>
</protein>
<dbReference type="EMBL" id="MCGE01000011">
    <property type="protein sequence ID" value="ORZ16606.1"/>
    <property type="molecule type" value="Genomic_DNA"/>
</dbReference>
<reference evidence="1 2" key="1">
    <citation type="submission" date="2016-07" db="EMBL/GenBank/DDBJ databases">
        <title>Pervasive Adenine N6-methylation of Active Genes in Fungi.</title>
        <authorList>
            <consortium name="DOE Joint Genome Institute"/>
            <person name="Mondo S.J."/>
            <person name="Dannebaum R.O."/>
            <person name="Kuo R.C."/>
            <person name="Labutti K."/>
            <person name="Haridas S."/>
            <person name="Kuo A."/>
            <person name="Salamov A."/>
            <person name="Ahrendt S.R."/>
            <person name="Lipzen A."/>
            <person name="Sullivan W."/>
            <person name="Andreopoulos W.B."/>
            <person name="Clum A."/>
            <person name="Lindquist E."/>
            <person name="Daum C."/>
            <person name="Ramamoorthy G.K."/>
            <person name="Gryganskyi A."/>
            <person name="Culley D."/>
            <person name="Magnuson J.K."/>
            <person name="James T.Y."/>
            <person name="O'Malley M.A."/>
            <person name="Stajich J.E."/>
            <person name="Spatafora J.W."/>
            <person name="Visel A."/>
            <person name="Grigoriev I.V."/>
        </authorList>
    </citation>
    <scope>NUCLEOTIDE SEQUENCE [LARGE SCALE GENOMIC DNA]</scope>
    <source>
        <strain evidence="1 2">NRRL 1336</strain>
    </source>
</reference>
<accession>A0A1X2IJ60</accession>
<evidence type="ECO:0000313" key="1">
    <source>
        <dbReference type="EMBL" id="ORZ16606.1"/>
    </source>
</evidence>
<sequence length="68" mass="7857">MGVQESMNKYLQSSKTRFGVTGNKRNILVRHWQSLHGTKCICSGLGTVYWHLVGYRFGIMYIYIVCLI</sequence>
<keyword evidence="2" id="KW-1185">Reference proteome</keyword>
<organism evidence="1 2">
    <name type="scientific">Absidia repens</name>
    <dbReference type="NCBI Taxonomy" id="90262"/>
    <lineage>
        <taxon>Eukaryota</taxon>
        <taxon>Fungi</taxon>
        <taxon>Fungi incertae sedis</taxon>
        <taxon>Mucoromycota</taxon>
        <taxon>Mucoromycotina</taxon>
        <taxon>Mucoromycetes</taxon>
        <taxon>Mucorales</taxon>
        <taxon>Cunninghamellaceae</taxon>
        <taxon>Absidia</taxon>
    </lineage>
</organism>
<evidence type="ECO:0000313" key="2">
    <source>
        <dbReference type="Proteomes" id="UP000193560"/>
    </source>
</evidence>
<dbReference type="AlphaFoldDB" id="A0A1X2IJ60"/>
<gene>
    <name evidence="1" type="ORF">BCR42DRAFT_415433</name>
</gene>